<dbReference type="InterPro" id="IPR032696">
    <property type="entry name" value="SQ_cyclase_C"/>
</dbReference>
<keyword evidence="3" id="KW-1185">Reference proteome</keyword>
<dbReference type="SUPFAM" id="SSF48371">
    <property type="entry name" value="ARM repeat"/>
    <property type="match status" value="1"/>
</dbReference>
<evidence type="ECO:0000313" key="3">
    <source>
        <dbReference type="Proteomes" id="UP001155241"/>
    </source>
</evidence>
<dbReference type="Proteomes" id="UP001155241">
    <property type="component" value="Unassembled WGS sequence"/>
</dbReference>
<sequence length="1402" mass="157068">MEISVHINAPSDLPDNARLRVAWRLVTADDPAQVPRYTAVDVPPRDPHAFGIYIEPTCDWNKLLHALDSDVYVVYRAPVSGVYELNIEPETSSVDLFSGNRWRESGTAPQSTPVPRVVEWPEGKTAEVKIEVRSLDLGSKHDPIQPGGVVVEAEPNDTPEQAQPLNLSSDSSLTFNVMGTSDDIEYFDNGEVGGSGDDWFRIAYPGAKPQLMMASLSIPDQQVVAQIRVYRLAASSEESPAADQLIPIEVYEKGKNPNERVHQQDETHRTAIGRILEPGGVYFLRVEANAPAYDLEVRLSQPAPFSDPRQAIRHALYDHIGQVDAWLTNRPRGASVERRIRDSGNLLGTNCMSCHTQSGVWGPATAAANGYRIENYQAWWHLQNTCYQSMRPTNVLKDAAVNTSLKPLDIGDGPAGTRVTGHAVVALERVIAPRKLHSKQAIRAANYVLQTGDPGGINAAGPGANVGQAVVLNYAGEILESAWRATDDPKYFRGLEEKARKMLEIKVKYVDDLGHRIEFYRRFFPENYLEAIVDVAKSEQKSASEIDSELAAAWKLREKIDNQLAEDIHRLRQTQLTDGAWSFDPGSYDEESKQWIVSDNKPDPSPTALALIGLHAADFDVDDEVVSRGIQALLSQQHPTGYWNGASKTGFVSTGYSLQALSRYFPEVPMEQSQESSVRTPQGLLDKIRSSKSLATRASSESFEELAVAAESASPLVRYWGMLGLGNLRCNEAIPHLVRGLGDSTKVVREAAHWGLRQHLVDDRGWSEVYAASTAANDHTREAALRALVMKTDAVLTQSDLDWKELNSLFDRSLNDDPHPGVRAWATRAAWQWWVWNPPIRLGLNDSWCSLLSRPENNALVENAIRYQSHALFVVNGHVANASQKHQYVEMQHLFENLYGILRDAHKNDPTLEHRLTDRLVAIASTYYKQAGGDGGPGQLGYSTKGAEVLFGKAIDWRMDHIEAMERGQDRHRESKLVLEAATNNPYEWIQDRLVEYSVDGPEDLRQLAAASISDPRLVRLVAVAEQLEPLQRQLVRGAMEPGRRKELADPLLELITSVSWVVPESDEQRTDVLKYFLPDFSRWQHLDQIDESLDAAARQVIARQADATWYLADGLGQAIQNNPDLHFRQLADAFPDQFRNGAEARFWIRSVPWILTFEQKLPAINQQEPSPNAGDPYAELRQRALTMYLEQLGPGAMSLNRKLAVELANKPVLRRNAQVLAALRELTAFESDDNLLRTARRVIECDKQRFSQLLVEAIAKEQKVDASAIELSDSFVQDVVFFRDYVTPEMSKELRGDGRSCMTCHGEPDRVPSFELYPPNDLGYLRTEHLLTNYRRMQARVNKKSVNTSKILRKPLNVQSGEEDGHQGGRRYQTMDKGYQILRSWVENQVKSTEPEFTTAP</sequence>
<feature type="domain" description="Squalene cyclase C-terminal" evidence="1">
    <location>
        <begin position="561"/>
        <end position="656"/>
    </location>
</feature>
<comment type="caution">
    <text evidence="2">The sequence shown here is derived from an EMBL/GenBank/DDBJ whole genome shotgun (WGS) entry which is preliminary data.</text>
</comment>
<proteinExistence type="predicted"/>
<gene>
    <name evidence="2" type="ORF">NG895_10540</name>
</gene>
<dbReference type="EMBL" id="JAMXLR010000036">
    <property type="protein sequence ID" value="MCO6044344.1"/>
    <property type="molecule type" value="Genomic_DNA"/>
</dbReference>
<dbReference type="InterPro" id="IPR011989">
    <property type="entry name" value="ARM-like"/>
</dbReference>
<dbReference type="Gene3D" id="1.25.10.10">
    <property type="entry name" value="Leucine-rich Repeat Variant"/>
    <property type="match status" value="1"/>
</dbReference>
<dbReference type="InterPro" id="IPR008930">
    <property type="entry name" value="Terpenoid_cyclase/PrenylTrfase"/>
</dbReference>
<evidence type="ECO:0000313" key="2">
    <source>
        <dbReference type="EMBL" id="MCO6044344.1"/>
    </source>
</evidence>
<dbReference type="InterPro" id="IPR016024">
    <property type="entry name" value="ARM-type_fold"/>
</dbReference>
<dbReference type="Pfam" id="PF13243">
    <property type="entry name" value="SQHop_cyclase_C"/>
    <property type="match status" value="1"/>
</dbReference>
<reference evidence="2" key="1">
    <citation type="submission" date="2022-06" db="EMBL/GenBank/DDBJ databases">
        <title>Aeoliella straminimaris, a novel planctomycete from sediments.</title>
        <authorList>
            <person name="Vitorino I.R."/>
            <person name="Lage O.M."/>
        </authorList>
    </citation>
    <scope>NUCLEOTIDE SEQUENCE</scope>
    <source>
        <strain evidence="2">ICT_H6.2</strain>
    </source>
</reference>
<protein>
    <recommendedName>
        <fullName evidence="1">Squalene cyclase C-terminal domain-containing protein</fullName>
    </recommendedName>
</protein>
<dbReference type="SUPFAM" id="SSF48239">
    <property type="entry name" value="Terpenoid cyclases/Protein prenyltransferases"/>
    <property type="match status" value="1"/>
</dbReference>
<evidence type="ECO:0000259" key="1">
    <source>
        <dbReference type="Pfam" id="PF13243"/>
    </source>
</evidence>
<accession>A0A9X2FDJ2</accession>
<name>A0A9X2FDJ2_9BACT</name>
<organism evidence="2 3">
    <name type="scientific">Aeoliella straminimaris</name>
    <dbReference type="NCBI Taxonomy" id="2954799"/>
    <lineage>
        <taxon>Bacteria</taxon>
        <taxon>Pseudomonadati</taxon>
        <taxon>Planctomycetota</taxon>
        <taxon>Planctomycetia</taxon>
        <taxon>Pirellulales</taxon>
        <taxon>Lacipirellulaceae</taxon>
        <taxon>Aeoliella</taxon>
    </lineage>
</organism>
<dbReference type="Gene3D" id="1.50.10.20">
    <property type="match status" value="1"/>
</dbReference>